<proteinExistence type="inferred from homology"/>
<dbReference type="GO" id="GO:0009063">
    <property type="term" value="P:amino acid catabolic process"/>
    <property type="evidence" value="ECO:0007669"/>
    <property type="project" value="TreeGrafter"/>
</dbReference>
<dbReference type="RefSeq" id="WP_096351700.1">
    <property type="nucleotide sequence ID" value="NZ_AP014946.1"/>
</dbReference>
<keyword evidence="5" id="KW-0073">Auxin biosynthesis</keyword>
<gene>
    <name evidence="8" type="primary">rebO_1</name>
    <name evidence="8" type="ORF">GJW-30_1_00702</name>
</gene>
<dbReference type="KEGG" id="vgo:GJW-30_1_00702"/>
<dbReference type="Proteomes" id="UP000236884">
    <property type="component" value="Chromosome"/>
</dbReference>
<dbReference type="OrthoDB" id="337830at2"/>
<keyword evidence="9" id="KW-1185">Reference proteome</keyword>
<dbReference type="Gene3D" id="3.90.660.10">
    <property type="match status" value="1"/>
</dbReference>
<dbReference type="PANTHER" id="PTHR10742:SF342">
    <property type="entry name" value="AMINE OXIDASE"/>
    <property type="match status" value="1"/>
</dbReference>
<dbReference type="GO" id="GO:0001716">
    <property type="term" value="F:L-amino-acid oxidase activity"/>
    <property type="evidence" value="ECO:0007669"/>
    <property type="project" value="TreeGrafter"/>
</dbReference>
<dbReference type="GO" id="GO:0009851">
    <property type="term" value="P:auxin biosynthetic process"/>
    <property type="evidence" value="ECO:0007669"/>
    <property type="project" value="UniProtKB-KW"/>
</dbReference>
<evidence type="ECO:0000256" key="4">
    <source>
        <dbReference type="ARBA" id="ARBA00017871"/>
    </source>
</evidence>
<evidence type="ECO:0000313" key="9">
    <source>
        <dbReference type="Proteomes" id="UP000236884"/>
    </source>
</evidence>
<comment type="pathway">
    <text evidence="1">Plant hormone metabolism; auxin biosynthesis.</text>
</comment>
<sequence>MTGASRLSRRNLLAMIGTTAGSAAMYHAMTTLGFAQESPFRGEPRLSGAPKGSSVLILGAGLAGMVAALELRKAGYKVQILEYREKAGGRCWTLRGGDTYTELGGFKQECRFDQGLYLNPGPWRIPYHHHAVLHYAAKLGVKMEPFTQVNHNAYVHSAKAFGGKPKRLREVNSDFNGHVAELLSKSTSQGALDQSVTQEDREKLLAALKGWGALDHDYRYVAGGETSERRGYAVDPGGGAVAPPKPSEPMALQDLVRSTLWRHLSTGALYEFQQSLFQPVGGMDMIAKAFERDVGKLITYNAKVTEIDQDAKGVTVRYVDAQKAGAVRTARADWCLCTLPFSILSQVKTRVSSKMQGAIDALPYTASVKVGLQFKRRFWEQDDHIYGGISYTDLPNTLISYPSTDYFSKGKGVVLGAYSWEAWAYEFTSLPPAERIKKALEYGAQIHPQYLKEFDNGVAVGWHRVPWTLGCYGDWTDALRKEHYDAAAAIDGRIAMAGEHISYLPGWQEGAILSELDAITRLHQRAVAS</sequence>
<dbReference type="InterPro" id="IPR036188">
    <property type="entry name" value="FAD/NAD-bd_sf"/>
</dbReference>
<dbReference type="InterPro" id="IPR050281">
    <property type="entry name" value="Flavin_monoamine_oxidase"/>
</dbReference>
<protein>
    <recommendedName>
        <fullName evidence="4">Tryptophan 2-monooxygenase</fullName>
        <ecNumber evidence="3">1.13.12.3</ecNumber>
    </recommendedName>
</protein>
<organism evidence="8 9">
    <name type="scientific">Variibacter gotjawalensis</name>
    <dbReference type="NCBI Taxonomy" id="1333996"/>
    <lineage>
        <taxon>Bacteria</taxon>
        <taxon>Pseudomonadati</taxon>
        <taxon>Pseudomonadota</taxon>
        <taxon>Alphaproteobacteria</taxon>
        <taxon>Hyphomicrobiales</taxon>
        <taxon>Nitrobacteraceae</taxon>
        <taxon>Variibacter</taxon>
    </lineage>
</organism>
<feature type="domain" description="Amine oxidase" evidence="7">
    <location>
        <begin position="62"/>
        <end position="514"/>
    </location>
</feature>
<comment type="similarity">
    <text evidence="2">Belongs to the tryptophan 2-monooxygenase family.</text>
</comment>
<dbReference type="Gene3D" id="3.50.50.60">
    <property type="entry name" value="FAD/NAD(P)-binding domain"/>
    <property type="match status" value="1"/>
</dbReference>
<name>A0A0S3PQH8_9BRAD</name>
<dbReference type="InterPro" id="IPR006311">
    <property type="entry name" value="TAT_signal"/>
</dbReference>
<evidence type="ECO:0000256" key="1">
    <source>
        <dbReference type="ARBA" id="ARBA00004814"/>
    </source>
</evidence>
<dbReference type="InterPro" id="IPR002937">
    <property type="entry name" value="Amino_oxidase"/>
</dbReference>
<evidence type="ECO:0000313" key="8">
    <source>
        <dbReference type="EMBL" id="BAT58181.1"/>
    </source>
</evidence>
<keyword evidence="8" id="KW-0560">Oxidoreductase</keyword>
<dbReference type="EMBL" id="AP014946">
    <property type="protein sequence ID" value="BAT58181.1"/>
    <property type="molecule type" value="Genomic_DNA"/>
</dbReference>
<evidence type="ECO:0000256" key="5">
    <source>
        <dbReference type="ARBA" id="ARBA00023070"/>
    </source>
</evidence>
<dbReference type="GO" id="GO:0050361">
    <property type="term" value="F:tryptophan 2-monooxygenase activity"/>
    <property type="evidence" value="ECO:0007669"/>
    <property type="project" value="UniProtKB-EC"/>
</dbReference>
<comment type="catalytic activity">
    <reaction evidence="6">
        <text>L-tryptophan + O2 = indole-3-acetamide + CO2 + H2O</text>
        <dbReference type="Rhea" id="RHEA:16165"/>
        <dbReference type="ChEBI" id="CHEBI:15377"/>
        <dbReference type="ChEBI" id="CHEBI:15379"/>
        <dbReference type="ChEBI" id="CHEBI:16031"/>
        <dbReference type="ChEBI" id="CHEBI:16526"/>
        <dbReference type="ChEBI" id="CHEBI:57912"/>
        <dbReference type="EC" id="1.13.12.3"/>
    </reaction>
</comment>
<dbReference type="SUPFAM" id="SSF51905">
    <property type="entry name" value="FAD/NAD(P)-binding domain"/>
    <property type="match status" value="1"/>
</dbReference>
<dbReference type="EC" id="1.13.12.3" evidence="3"/>
<evidence type="ECO:0000256" key="6">
    <source>
        <dbReference type="ARBA" id="ARBA00047321"/>
    </source>
</evidence>
<reference evidence="8 9" key="1">
    <citation type="submission" date="2015-08" db="EMBL/GenBank/DDBJ databases">
        <title>Investigation of the bacterial diversity of lava forest soil.</title>
        <authorList>
            <person name="Lee J.S."/>
        </authorList>
    </citation>
    <scope>NUCLEOTIDE SEQUENCE [LARGE SCALE GENOMIC DNA]</scope>
    <source>
        <strain evidence="8 9">GJW-30</strain>
    </source>
</reference>
<accession>A0A0S3PQH8</accession>
<dbReference type="AlphaFoldDB" id="A0A0S3PQH8"/>
<evidence type="ECO:0000256" key="2">
    <source>
        <dbReference type="ARBA" id="ARBA00005833"/>
    </source>
</evidence>
<evidence type="ECO:0000256" key="3">
    <source>
        <dbReference type="ARBA" id="ARBA00012535"/>
    </source>
</evidence>
<dbReference type="PANTHER" id="PTHR10742">
    <property type="entry name" value="FLAVIN MONOAMINE OXIDASE"/>
    <property type="match status" value="1"/>
</dbReference>
<evidence type="ECO:0000259" key="7">
    <source>
        <dbReference type="Pfam" id="PF01593"/>
    </source>
</evidence>
<dbReference type="SUPFAM" id="SSF54373">
    <property type="entry name" value="FAD-linked reductases, C-terminal domain"/>
    <property type="match status" value="1"/>
</dbReference>
<dbReference type="Pfam" id="PF01593">
    <property type="entry name" value="Amino_oxidase"/>
    <property type="match status" value="1"/>
</dbReference>
<dbReference type="Gene3D" id="1.20.1440.240">
    <property type="match status" value="1"/>
</dbReference>
<dbReference type="PROSITE" id="PS51318">
    <property type="entry name" value="TAT"/>
    <property type="match status" value="1"/>
</dbReference>